<dbReference type="InterPro" id="IPR029025">
    <property type="entry name" value="T3SS_substrate_exporter_C"/>
</dbReference>
<dbReference type="NCBIfam" id="TIGR00328">
    <property type="entry name" value="flhB"/>
    <property type="match status" value="1"/>
</dbReference>
<evidence type="ECO:0000256" key="12">
    <source>
        <dbReference type="ARBA" id="ARBA00025078"/>
    </source>
</evidence>
<dbReference type="InterPro" id="IPR006136">
    <property type="entry name" value="FlhB"/>
</dbReference>
<evidence type="ECO:0000256" key="7">
    <source>
        <dbReference type="ARBA" id="ARBA00022795"/>
    </source>
</evidence>
<dbReference type="AlphaFoldDB" id="A0A291E1D3"/>
<dbReference type="PANTHER" id="PTHR30531">
    <property type="entry name" value="FLAGELLAR BIOSYNTHETIC PROTEIN FLHB"/>
    <property type="match status" value="1"/>
</dbReference>
<evidence type="ECO:0000256" key="4">
    <source>
        <dbReference type="ARBA" id="ARBA00022448"/>
    </source>
</evidence>
<proteinExistence type="inferred from homology"/>
<feature type="transmembrane region" description="Helical" evidence="13">
    <location>
        <begin position="153"/>
        <end position="172"/>
    </location>
</feature>
<protein>
    <recommendedName>
        <fullName evidence="3 13">Flagellar biosynthetic protein FlhB</fullName>
    </recommendedName>
</protein>
<keyword evidence="15" id="KW-0282">Flagellum</keyword>
<dbReference type="GO" id="GO:0044780">
    <property type="term" value="P:bacterial-type flagellum assembly"/>
    <property type="evidence" value="ECO:0007669"/>
    <property type="project" value="InterPro"/>
</dbReference>
<reference evidence="15 16" key="1">
    <citation type="submission" date="2017-09" db="EMBL/GenBank/DDBJ databases">
        <title>FDA dAtabase for Regulatory Grade micrObial Sequences (FDA-ARGOS): Supporting development and validation of Infectious Disease Dx tests.</title>
        <authorList>
            <person name="Minogue T."/>
            <person name="Wolcott M."/>
            <person name="Wasieloski L."/>
            <person name="Aguilar W."/>
            <person name="Moore D."/>
            <person name="Tallon L."/>
            <person name="Sadzewicz L."/>
            <person name="Ott S."/>
            <person name="Zhao X."/>
            <person name="Nagaraj S."/>
            <person name="Vavikolanu K."/>
            <person name="Aluvathingal J."/>
            <person name="Nadendla S."/>
            <person name="Sichtig H."/>
        </authorList>
    </citation>
    <scope>NUCLEOTIDE SEQUENCE [LARGE SCALE GENOMIC DNA]</scope>
    <source>
        <strain evidence="15 16">FDAARGOS_392</strain>
    </source>
</reference>
<sequence>MSSSSSGDKSEKPTAGKLRKARQKGDIPRSKDLTMAVGLVASFVTISSFFPYYKSLISESFLSVGRMAGRLDDSGALSQFMMLNVLVILKFIATLVPIPVACIIASLIPGGWIFTPNKLLPDFKKINPISGLKRMVSGSHYVEVGKMMLKCGVILAVLYTMVNDSLAGLLYLQQLYLRQAITSGFDIFHHVISYFVAVIVIFALLDVPLSKFMFTKKMRMTKQEVKEEHKSNDGNPQIKGRIRQLQRQMAMGQINKTVPSADVIVTNPTHYAVALKYDPNKAEAPYIVAKGVDDVAMFIREVAQNHGVEIVEFPPLARAVYYTTRVNQQIPAPLFRAIAHVLTYVMQVRAWRAGSIEQKPRLNRQIDIPKEVLKADGEQ</sequence>
<organism evidence="15 16">
    <name type="scientific">Cedecea neteri</name>
    <dbReference type="NCBI Taxonomy" id="158822"/>
    <lineage>
        <taxon>Bacteria</taxon>
        <taxon>Pseudomonadati</taxon>
        <taxon>Pseudomonadota</taxon>
        <taxon>Gammaproteobacteria</taxon>
        <taxon>Enterobacterales</taxon>
        <taxon>Enterobacteriaceae</taxon>
        <taxon>Cedecea</taxon>
    </lineage>
</organism>
<evidence type="ECO:0000256" key="11">
    <source>
        <dbReference type="ARBA" id="ARBA00023225"/>
    </source>
</evidence>
<dbReference type="PRINTS" id="PR00950">
    <property type="entry name" value="TYPE3IMSPROT"/>
</dbReference>
<dbReference type="EMBL" id="CP023525">
    <property type="protein sequence ID" value="ATF93783.1"/>
    <property type="molecule type" value="Genomic_DNA"/>
</dbReference>
<keyword evidence="8 13" id="KW-0653">Protein transport</keyword>
<dbReference type="Gene3D" id="3.40.1690.10">
    <property type="entry name" value="secretion proteins EscU"/>
    <property type="match status" value="1"/>
</dbReference>
<evidence type="ECO:0000256" key="3">
    <source>
        <dbReference type="ARBA" id="ARBA00021622"/>
    </source>
</evidence>
<dbReference type="InterPro" id="IPR006135">
    <property type="entry name" value="T3SS_substrate_exporter"/>
</dbReference>
<keyword evidence="15" id="KW-0966">Cell projection</keyword>
<evidence type="ECO:0000313" key="15">
    <source>
        <dbReference type="EMBL" id="ATF93783.1"/>
    </source>
</evidence>
<keyword evidence="11 13" id="KW-1006">Bacterial flagellum protein export</keyword>
<gene>
    <name evidence="13" type="primary">flhB</name>
    <name evidence="15" type="ORF">CO704_17575</name>
</gene>
<name>A0A291E1D3_9ENTR</name>
<evidence type="ECO:0000256" key="1">
    <source>
        <dbReference type="ARBA" id="ARBA00004651"/>
    </source>
</evidence>
<comment type="function">
    <text evidence="12 13">Required for formation of the rod structure in the basal body of the flagellar apparatus. Together with FliI and FliH, may constitute the export apparatus of flagellin.</text>
</comment>
<evidence type="ECO:0000256" key="6">
    <source>
        <dbReference type="ARBA" id="ARBA00022692"/>
    </source>
</evidence>
<evidence type="ECO:0000256" key="14">
    <source>
        <dbReference type="SAM" id="MobiDB-lite"/>
    </source>
</evidence>
<evidence type="ECO:0000256" key="8">
    <source>
        <dbReference type="ARBA" id="ARBA00022927"/>
    </source>
</evidence>
<comment type="subcellular location">
    <subcellularLocation>
        <location evidence="1">Cell membrane</location>
        <topology evidence="1">Multi-pass membrane protein</topology>
    </subcellularLocation>
</comment>
<dbReference type="Proteomes" id="UP000217979">
    <property type="component" value="Chromosome"/>
</dbReference>
<accession>A0A291E1D3</accession>
<keyword evidence="4 13" id="KW-0813">Transport</keyword>
<dbReference type="GO" id="GO:0009306">
    <property type="term" value="P:protein secretion"/>
    <property type="evidence" value="ECO:0007669"/>
    <property type="project" value="InterPro"/>
</dbReference>
<feature type="transmembrane region" description="Helical" evidence="13">
    <location>
        <begin position="192"/>
        <end position="214"/>
    </location>
</feature>
<dbReference type="FunFam" id="3.40.1690.10:FF:000001">
    <property type="entry name" value="Flagellar biosynthetic protein FlhB"/>
    <property type="match status" value="1"/>
</dbReference>
<feature type="transmembrane region" description="Helical" evidence="13">
    <location>
        <begin position="98"/>
        <end position="115"/>
    </location>
</feature>
<keyword evidence="9 13" id="KW-1133">Transmembrane helix</keyword>
<dbReference type="PANTHER" id="PTHR30531:SF12">
    <property type="entry name" value="FLAGELLAR BIOSYNTHETIC PROTEIN FLHB"/>
    <property type="match status" value="1"/>
</dbReference>
<dbReference type="SUPFAM" id="SSF160544">
    <property type="entry name" value="EscU C-terminal domain-like"/>
    <property type="match status" value="1"/>
</dbReference>
<keyword evidence="10 13" id="KW-0472">Membrane</keyword>
<keyword evidence="15" id="KW-0969">Cilium</keyword>
<comment type="similarity">
    <text evidence="2 13">Belongs to the type III secretion exporter family.</text>
</comment>
<dbReference type="Pfam" id="PF01312">
    <property type="entry name" value="Bac_export_2"/>
    <property type="match status" value="1"/>
</dbReference>
<evidence type="ECO:0000256" key="2">
    <source>
        <dbReference type="ARBA" id="ARBA00010690"/>
    </source>
</evidence>
<evidence type="ECO:0000313" key="16">
    <source>
        <dbReference type="Proteomes" id="UP000217979"/>
    </source>
</evidence>
<dbReference type="GO" id="GO:0005886">
    <property type="term" value="C:plasma membrane"/>
    <property type="evidence" value="ECO:0007669"/>
    <property type="project" value="UniProtKB-SubCell"/>
</dbReference>
<evidence type="ECO:0000256" key="13">
    <source>
        <dbReference type="RuleBase" id="RU364091"/>
    </source>
</evidence>
<keyword evidence="5 13" id="KW-1003">Cell membrane</keyword>
<evidence type="ECO:0000256" key="10">
    <source>
        <dbReference type="ARBA" id="ARBA00023136"/>
    </source>
</evidence>
<evidence type="ECO:0000256" key="9">
    <source>
        <dbReference type="ARBA" id="ARBA00022989"/>
    </source>
</evidence>
<feature type="transmembrane region" description="Helical" evidence="13">
    <location>
        <begin position="33"/>
        <end position="53"/>
    </location>
</feature>
<keyword evidence="6 13" id="KW-0812">Transmembrane</keyword>
<feature type="region of interest" description="Disordered" evidence="14">
    <location>
        <begin position="1"/>
        <end position="27"/>
    </location>
</feature>
<dbReference type="RefSeq" id="WP_061278227.1">
    <property type="nucleotide sequence ID" value="NZ_CP023525.1"/>
</dbReference>
<evidence type="ECO:0000256" key="5">
    <source>
        <dbReference type="ARBA" id="ARBA00022475"/>
    </source>
</evidence>
<keyword evidence="7 13" id="KW-1005">Bacterial flagellum biogenesis</keyword>